<reference evidence="2 3" key="1">
    <citation type="journal article" date="2009" name="Stand. Genomic Sci.">
        <title>Complete genome sequence of Stackebrandtia nassauensis type strain (LLR-40K-21).</title>
        <authorList>
            <person name="Munk C."/>
            <person name="Lapidus A."/>
            <person name="Copeland A."/>
            <person name="Jando M."/>
            <person name="Mayilraj S."/>
            <person name="Glavina Del Rio T."/>
            <person name="Nolan M."/>
            <person name="Chen F."/>
            <person name="Lucas S."/>
            <person name="Tice H."/>
            <person name="Cheng J.F."/>
            <person name="Han C."/>
            <person name="Detter J.C."/>
            <person name="Bruce D."/>
            <person name="Goodwin L."/>
            <person name="Chain P."/>
            <person name="Pitluck S."/>
            <person name="Goker M."/>
            <person name="Ovchinikova G."/>
            <person name="Pati A."/>
            <person name="Ivanova N."/>
            <person name="Mavromatis K."/>
            <person name="Chen A."/>
            <person name="Palaniappan K."/>
            <person name="Land M."/>
            <person name="Hauser L."/>
            <person name="Chang Y.J."/>
            <person name="Jeffries C.D."/>
            <person name="Bristow J."/>
            <person name="Eisen J.A."/>
            <person name="Markowitz V."/>
            <person name="Hugenholtz P."/>
            <person name="Kyrpides N.C."/>
            <person name="Klenk H.P."/>
        </authorList>
    </citation>
    <scope>NUCLEOTIDE SEQUENCE [LARGE SCALE GENOMIC DNA]</scope>
    <source>
        <strain evidence="3">DSM 44728 / CIP 108903 / NRRL B-16338 / NBRC 102104 / LLR-40K-21</strain>
    </source>
</reference>
<evidence type="ECO:0000313" key="3">
    <source>
        <dbReference type="Proteomes" id="UP000000844"/>
    </source>
</evidence>
<feature type="region of interest" description="Disordered" evidence="1">
    <location>
        <begin position="306"/>
        <end position="342"/>
    </location>
</feature>
<sequence length="342" mass="36743">MIDVGGWYNKAELKAKGDEIVKEAKLATRREAESYRAALDAQAQQEARSKGVENTEHIRGMNPITPQEEAEFAAYLDESFSWIPSAFEGYGDPNPDDFDGIIKDLAKVEGTFGGSQSSTKNGDLAWTEKAKSEIEEWKGVFAENLYNNLLLPLPTIQDNHGKIAHVLTEAMKGTQNIYNGQKRDISQLADDTIKQLKKCGTRDGDNTKLGLTVAACLMGVAAAALALPSGGTSVYVTGIVMASISSSTIITNATVKPGDGDIGGKTVNDVIKSMSDGMSRISTEVSEQEQKVVKVLSKNYEMLTGLRQLGNSSKKPTPISPMRPTIADSKNPSSGLKPEGPQ</sequence>
<accession>D3Q1Y4</accession>
<evidence type="ECO:0000313" key="2">
    <source>
        <dbReference type="EMBL" id="ADD41851.1"/>
    </source>
</evidence>
<name>D3Q1Y4_STANL</name>
<evidence type="ECO:0000256" key="1">
    <source>
        <dbReference type="SAM" id="MobiDB-lite"/>
    </source>
</evidence>
<dbReference type="STRING" id="446470.Snas_2158"/>
<dbReference type="KEGG" id="sna:Snas_2158"/>
<dbReference type="Proteomes" id="UP000000844">
    <property type="component" value="Chromosome"/>
</dbReference>
<dbReference type="HOGENOM" id="CLU_808690_0_0_11"/>
<dbReference type="RefSeq" id="WP_013017422.1">
    <property type="nucleotide sequence ID" value="NC_013947.1"/>
</dbReference>
<dbReference type="EMBL" id="CP001778">
    <property type="protein sequence ID" value="ADD41851.1"/>
    <property type="molecule type" value="Genomic_DNA"/>
</dbReference>
<organism evidence="2 3">
    <name type="scientific">Stackebrandtia nassauensis (strain DSM 44728 / CIP 108903 / NRRL B-16338 / NBRC 102104 / LLR-40K-21)</name>
    <dbReference type="NCBI Taxonomy" id="446470"/>
    <lineage>
        <taxon>Bacteria</taxon>
        <taxon>Bacillati</taxon>
        <taxon>Actinomycetota</taxon>
        <taxon>Actinomycetes</taxon>
        <taxon>Glycomycetales</taxon>
        <taxon>Glycomycetaceae</taxon>
        <taxon>Stackebrandtia</taxon>
    </lineage>
</organism>
<keyword evidence="3" id="KW-1185">Reference proteome</keyword>
<proteinExistence type="predicted"/>
<protein>
    <submittedName>
        <fullName evidence="2">Uncharacterized protein</fullName>
    </submittedName>
</protein>
<gene>
    <name evidence="2" type="ordered locus">Snas_2158</name>
</gene>
<dbReference type="AlphaFoldDB" id="D3Q1Y4"/>
<dbReference type="OrthoDB" id="3281648at2"/>